<dbReference type="AlphaFoldDB" id="A0A9W4P6G9"/>
<evidence type="ECO:0000313" key="2">
    <source>
        <dbReference type="EMBL" id="CAG8902680.1"/>
    </source>
</evidence>
<protein>
    <submittedName>
        <fullName evidence="2">Uncharacterized protein</fullName>
    </submittedName>
</protein>
<feature type="region of interest" description="Disordered" evidence="1">
    <location>
        <begin position="1"/>
        <end position="65"/>
    </location>
</feature>
<evidence type="ECO:0000256" key="1">
    <source>
        <dbReference type="SAM" id="MobiDB-lite"/>
    </source>
</evidence>
<keyword evidence="3" id="KW-1185">Reference proteome</keyword>
<gene>
    <name evidence="2" type="ORF">PEGY_LOCUS6871</name>
</gene>
<sequence>MNRPRRAAARKPEGYYSPSSSIGKGKARSTGKVQKQRAKKGQTEQDERGLNLPAPSPAPIITPAPLDPAALELDLQKSYEGQIQPPSLPKRQTRWRQPATNPIVDLADVPQGWNSNEPDLDPDDLISQISRCRERIGDNIMSQMFQFKLDGLLKEKKRRDAMMALEPVGLSWPVVQRLDTLKKMLEWLHSENDEYDLVGNVTNIMAAYRSGQLRWNPGLVTYWSKGVQLCQPRPFRWDEFDFINAKHEGHTGFSVEGLEGPGPSPQMMTLYIATPMPQCTGKGITYMFISVKPQDKPTGPAKPLEWMFLDDTGSSIMTVNKSNINDLMNFNADAAGNIPSPPPMLGAICLAIANGTTTFNICRRLEVNLRGLIASGYMSPIWHPVQAAIHNDDNGTTTQLLSGPWLRHRLYSASAPDGSSMTYFSETHPTLMGVPWSNALDMNRVLPDLQLYPAPAGARP</sequence>
<dbReference type="Proteomes" id="UP001154252">
    <property type="component" value="Unassembled WGS sequence"/>
</dbReference>
<reference evidence="2" key="1">
    <citation type="submission" date="2021-07" db="EMBL/GenBank/DDBJ databases">
        <authorList>
            <person name="Branca A.L. A."/>
        </authorList>
    </citation>
    <scope>NUCLEOTIDE SEQUENCE</scope>
</reference>
<accession>A0A9W4P6G9</accession>
<dbReference type="EMBL" id="CAJVRC010000876">
    <property type="protein sequence ID" value="CAG8902680.1"/>
    <property type="molecule type" value="Genomic_DNA"/>
</dbReference>
<evidence type="ECO:0000313" key="3">
    <source>
        <dbReference type="Proteomes" id="UP001154252"/>
    </source>
</evidence>
<name>A0A9W4P6G9_9EURO</name>
<comment type="caution">
    <text evidence="2">The sequence shown here is derived from an EMBL/GenBank/DDBJ whole genome shotgun (WGS) entry which is preliminary data.</text>
</comment>
<dbReference type="OrthoDB" id="4329446at2759"/>
<feature type="compositionally biased region" description="Basic residues" evidence="1">
    <location>
        <begin position="25"/>
        <end position="40"/>
    </location>
</feature>
<proteinExistence type="predicted"/>
<feature type="compositionally biased region" description="Pro residues" evidence="1">
    <location>
        <begin position="54"/>
        <end position="65"/>
    </location>
</feature>
<organism evidence="2 3">
    <name type="scientific">Penicillium egyptiacum</name>
    <dbReference type="NCBI Taxonomy" id="1303716"/>
    <lineage>
        <taxon>Eukaryota</taxon>
        <taxon>Fungi</taxon>
        <taxon>Dikarya</taxon>
        <taxon>Ascomycota</taxon>
        <taxon>Pezizomycotina</taxon>
        <taxon>Eurotiomycetes</taxon>
        <taxon>Eurotiomycetidae</taxon>
        <taxon>Eurotiales</taxon>
        <taxon>Aspergillaceae</taxon>
        <taxon>Penicillium</taxon>
    </lineage>
</organism>